<dbReference type="AlphaFoldDB" id="A0A364Y6E4"/>
<name>A0A364Y6E4_9BACT</name>
<comment type="caution">
    <text evidence="1">The sequence shown here is derived from an EMBL/GenBank/DDBJ whole genome shotgun (WGS) entry which is preliminary data.</text>
</comment>
<gene>
    <name evidence="1" type="ORF">DQQ10_00725</name>
</gene>
<dbReference type="EMBL" id="QMFY01000001">
    <property type="protein sequence ID" value="RAW02666.1"/>
    <property type="molecule type" value="Genomic_DNA"/>
</dbReference>
<accession>A0A364Y6E4</accession>
<keyword evidence="2" id="KW-1185">Reference proteome</keyword>
<evidence type="ECO:0000313" key="2">
    <source>
        <dbReference type="Proteomes" id="UP000251889"/>
    </source>
</evidence>
<sequence>MARDIFDTEDPQFNKMKFISFKLSIVLFSCIIICSACDNSDDEDSTPSNNITATVRGVVSGILRNGEPIEVPFELLSKNVHSIDNFLSRKQIHIHAENDPQSFTNIRLIFDLDGNQILAPTLEHFDLSLMSPLSPSSIFSLGATADFYERDALVLISDENNAPYKLTYLEHNMDVGTGQSVTVNTPLGAFVHELGNYCHMFRTLDESKEIYFSLQPNGYNEELDLDYHSFVGIRDVASGEFSETSALYGSLKLARKVYKNAQGMILLDGNFTDLSTTTLLSRDEASIKNIDYDPNDGKLSYDFVIEMIRQDFTVDGNRINTTHHPLKITGTVDCKIYNVVR</sequence>
<dbReference type="Proteomes" id="UP000251889">
    <property type="component" value="Unassembled WGS sequence"/>
</dbReference>
<organism evidence="1 2">
    <name type="scientific">Pseudochryseolinea flava</name>
    <dbReference type="NCBI Taxonomy" id="2059302"/>
    <lineage>
        <taxon>Bacteria</taxon>
        <taxon>Pseudomonadati</taxon>
        <taxon>Bacteroidota</taxon>
        <taxon>Cytophagia</taxon>
        <taxon>Cytophagales</taxon>
        <taxon>Fulvivirgaceae</taxon>
        <taxon>Pseudochryseolinea</taxon>
    </lineage>
</organism>
<protein>
    <submittedName>
        <fullName evidence="1">Uncharacterized protein</fullName>
    </submittedName>
</protein>
<proteinExistence type="predicted"/>
<reference evidence="1 2" key="1">
    <citation type="submission" date="2018-06" db="EMBL/GenBank/DDBJ databases">
        <title>Chryseolinea flavus sp. nov., a member of the phylum Bacteroidetes isolated from soil.</title>
        <authorList>
            <person name="Li Y."/>
            <person name="Wang J."/>
        </authorList>
    </citation>
    <scope>NUCLEOTIDE SEQUENCE [LARGE SCALE GENOMIC DNA]</scope>
    <source>
        <strain evidence="1 2">SDU1-6</strain>
    </source>
</reference>
<evidence type="ECO:0000313" key="1">
    <source>
        <dbReference type="EMBL" id="RAW02666.1"/>
    </source>
</evidence>